<feature type="transmembrane region" description="Helical" evidence="2">
    <location>
        <begin position="141"/>
        <end position="161"/>
    </location>
</feature>
<dbReference type="Proteomes" id="UP000690515">
    <property type="component" value="Unassembled WGS sequence"/>
</dbReference>
<dbReference type="InterPro" id="IPR029025">
    <property type="entry name" value="T3SS_substrate_exporter_C"/>
</dbReference>
<dbReference type="RefSeq" id="WP_215819808.1">
    <property type="nucleotide sequence ID" value="NZ_JAGSOY010000023.1"/>
</dbReference>
<evidence type="ECO:0000256" key="2">
    <source>
        <dbReference type="SAM" id="Phobius"/>
    </source>
</evidence>
<feature type="transmembrane region" description="Helical" evidence="2">
    <location>
        <begin position="32"/>
        <end position="50"/>
    </location>
</feature>
<dbReference type="EMBL" id="JAGSOY010000023">
    <property type="protein sequence ID" value="MBU2711649.1"/>
    <property type="molecule type" value="Genomic_DNA"/>
</dbReference>
<keyword evidence="2" id="KW-0472">Membrane</keyword>
<keyword evidence="2" id="KW-0812">Transmembrane</keyword>
<dbReference type="Pfam" id="PF01312">
    <property type="entry name" value="Bac_export_2"/>
    <property type="match status" value="1"/>
</dbReference>
<evidence type="ECO:0000313" key="3">
    <source>
        <dbReference type="EMBL" id="MBU2711649.1"/>
    </source>
</evidence>
<evidence type="ECO:0000313" key="4">
    <source>
        <dbReference type="Proteomes" id="UP000690515"/>
    </source>
</evidence>
<proteinExistence type="inferred from homology"/>
<dbReference type="Gene3D" id="3.40.1690.10">
    <property type="entry name" value="secretion proteins EscU"/>
    <property type="match status" value="1"/>
</dbReference>
<keyword evidence="4" id="KW-1185">Reference proteome</keyword>
<name>A0ABS5ZC61_9GAMM</name>
<dbReference type="Gene3D" id="6.10.250.2080">
    <property type="match status" value="1"/>
</dbReference>
<comment type="similarity">
    <text evidence="1">Belongs to the type III secretion exporter family.</text>
</comment>
<sequence length="360" mass="40506">MSSNTAEKTEQPTQFRLQEARKKGQLAKSMEVTGLVVLSIFILAFTSYGIKSIIELAKLTQNTLDLAEFASDKKVVLDGIKNSFVLMCSMLFSLSGIAVLSGILGNVLQTGIVFSSEPLKWDIQKINPIKGFKKLFSIKSLFDLLKSAIKIAILIIVLYLYSEDIVNTVIRLHYQELFQGMVSVLHILSKLCITVIALLLALSLLDYLFTRKQYIKQLKMTKQEVKDEYKRREGDPLIKQKRKEIQNKLRQQTDGLNNVKSSDVVITNPTHIAVAISYQRNKMDAPKVVAMGADHLAKQIRYEAAKANVPIIEKPSLARALYKKAVINSTIPDSTFLDIAIILHKIYQQRSYLAKAESNQ</sequence>
<feature type="transmembrane region" description="Helical" evidence="2">
    <location>
        <begin position="181"/>
        <end position="209"/>
    </location>
</feature>
<comment type="caution">
    <text evidence="3">The sequence shown here is derived from an EMBL/GenBank/DDBJ whole genome shotgun (WGS) entry which is preliminary data.</text>
</comment>
<protein>
    <submittedName>
        <fullName evidence="3">EscU/YscU/HrcU family type III secretion system export apparatus switch protein</fullName>
    </submittedName>
</protein>
<dbReference type="PANTHER" id="PTHR30531">
    <property type="entry name" value="FLAGELLAR BIOSYNTHETIC PROTEIN FLHB"/>
    <property type="match status" value="1"/>
</dbReference>
<reference evidence="3 4" key="1">
    <citation type="submission" date="2021-04" db="EMBL/GenBank/DDBJ databases">
        <authorList>
            <person name="Pira H."/>
            <person name="Risdian C."/>
            <person name="Wink J."/>
        </authorList>
    </citation>
    <scope>NUCLEOTIDE SEQUENCE [LARGE SCALE GENOMIC DNA]</scope>
    <source>
        <strain evidence="3 4">WH53</strain>
    </source>
</reference>
<keyword evidence="2" id="KW-1133">Transmembrane helix</keyword>
<dbReference type="SUPFAM" id="SSF160544">
    <property type="entry name" value="EscU C-terminal domain-like"/>
    <property type="match status" value="1"/>
</dbReference>
<dbReference type="InterPro" id="IPR006135">
    <property type="entry name" value="T3SS_substrate_exporter"/>
</dbReference>
<dbReference type="PRINTS" id="PR00950">
    <property type="entry name" value="TYPE3IMSPROT"/>
</dbReference>
<organism evidence="3 4">
    <name type="scientific">Zooshikella harenae</name>
    <dbReference type="NCBI Taxonomy" id="2827238"/>
    <lineage>
        <taxon>Bacteria</taxon>
        <taxon>Pseudomonadati</taxon>
        <taxon>Pseudomonadota</taxon>
        <taxon>Gammaproteobacteria</taxon>
        <taxon>Oceanospirillales</taxon>
        <taxon>Zooshikellaceae</taxon>
        <taxon>Zooshikella</taxon>
    </lineage>
</organism>
<gene>
    <name evidence="3" type="ORF">KCG35_11320</name>
</gene>
<dbReference type="PANTHER" id="PTHR30531:SF14">
    <property type="entry name" value="SURFACE PRESENTATION OF ANTIGENS PROTEIN SPAS"/>
    <property type="match status" value="1"/>
</dbReference>
<feature type="transmembrane region" description="Helical" evidence="2">
    <location>
        <begin position="84"/>
        <end position="108"/>
    </location>
</feature>
<evidence type="ECO:0000256" key="1">
    <source>
        <dbReference type="ARBA" id="ARBA00010690"/>
    </source>
</evidence>
<accession>A0ABS5ZC61</accession>